<dbReference type="GeneID" id="66553411"/>
<dbReference type="AlphaFoldDB" id="A6H1Y7"/>
<dbReference type="SUPFAM" id="SSF48452">
    <property type="entry name" value="TPR-like"/>
    <property type="match status" value="1"/>
</dbReference>
<organism evidence="1 2">
    <name type="scientific">Flavobacterium psychrophilum (strain ATCC 49511 / DSM 21280 / CIP 103535 / JIP02/86)</name>
    <dbReference type="NCBI Taxonomy" id="402612"/>
    <lineage>
        <taxon>Bacteria</taxon>
        <taxon>Pseudomonadati</taxon>
        <taxon>Bacteroidota</taxon>
        <taxon>Flavobacteriia</taxon>
        <taxon>Flavobacteriales</taxon>
        <taxon>Flavobacteriaceae</taxon>
        <taxon>Flavobacterium</taxon>
    </lineage>
</organism>
<accession>A6H1Y7</accession>
<dbReference type="STRING" id="402612.FP2306"/>
<dbReference type="eggNOG" id="ENOG502ZH8Z">
    <property type="taxonomic scope" value="Bacteria"/>
</dbReference>
<dbReference type="SMART" id="SM00028">
    <property type="entry name" value="TPR"/>
    <property type="match status" value="4"/>
</dbReference>
<evidence type="ECO:0000313" key="2">
    <source>
        <dbReference type="Proteomes" id="UP000006394"/>
    </source>
</evidence>
<dbReference type="EMBL" id="AM398681">
    <property type="protein sequence ID" value="CAL44361.1"/>
    <property type="molecule type" value="Genomic_DNA"/>
</dbReference>
<gene>
    <name evidence="1" type="ordered locus">FP2306</name>
</gene>
<sequence length="494" mass="56352">MSNLTRKDFIRLSSWAFVATLLPTGEINAMTSVFSPNYIPSTGDFKKAQELAKEAKVFFYKKNFAKAEELYLQCIKLAPSSIRFYDNLDNVYGVKNNHLASVELFKNGLLKNPKIIAFYDRAAHSLMRLELGSKRSAITFKGKVNSQSLLKDAEILYHKAIAIDGSKKYLVLGLEKIQSKMNPTVATDSKTVKVKKGEAKKQLKKTIELKSDNEIETLINKVDTKKRTPLFAKEEIAQQQQHLAKQKKQYIKILLSKNKANASKSIELSEELFDLDHSDPISIKQLKSVYYTNNKYFDFISKKQKFAEKKQTIYSYLGVIDAIEVACEKKQAVPDSLTNAIAVGNMVLDNYNLLETTEVDVVDKIAKLHTLQFNFSEAKKITEYTIGNLTTSSPAVINKILYRYAHIYYTEGRLEEAKSILRIALGQSEEENNEFLKIKEIAANKVEETFKHKLILYYLLFKVYHKLNDNDNASAVLSKISEANPQDQFLIKRR</sequence>
<name>A6H1Y7_FLAPJ</name>
<evidence type="ECO:0000313" key="1">
    <source>
        <dbReference type="EMBL" id="CAL44361.1"/>
    </source>
</evidence>
<dbReference type="Proteomes" id="UP000006394">
    <property type="component" value="Chromosome"/>
</dbReference>
<dbReference type="Pfam" id="PF13181">
    <property type="entry name" value="TPR_8"/>
    <property type="match status" value="2"/>
</dbReference>
<dbReference type="PATRIC" id="fig|402612.5.peg.2357"/>
<proteinExistence type="predicted"/>
<dbReference type="Gene3D" id="1.25.40.10">
    <property type="entry name" value="Tetratricopeptide repeat domain"/>
    <property type="match status" value="2"/>
</dbReference>
<reference evidence="1 2" key="1">
    <citation type="journal article" date="2007" name="Nat. Biotechnol.">
        <title>Complete genome sequence of the fish pathogen Flavobacterium psychrophilum.</title>
        <authorList>
            <person name="Duchaud E."/>
            <person name="Boussaha M."/>
            <person name="Loux V."/>
            <person name="Bernardet J.F."/>
            <person name="Michel C."/>
            <person name="Kerouault B."/>
            <person name="Mondot S."/>
            <person name="Nicolas P."/>
            <person name="Bossy R."/>
            <person name="Caron C."/>
            <person name="Bessieres P."/>
            <person name="Gibrat J.F."/>
            <person name="Claverol S."/>
            <person name="Dumetz F."/>
            <person name="Le Henaff M."/>
            <person name="Benmansour A."/>
        </authorList>
    </citation>
    <scope>NUCLEOTIDE SEQUENCE [LARGE SCALE GENOMIC DNA]</scope>
    <source>
        <strain evidence="2">ATCC 49511 / DSM 21280 / CIP 103535 / JIP02/86</strain>
    </source>
</reference>
<dbReference type="KEGG" id="fps:FP2306"/>
<keyword evidence="2" id="KW-1185">Reference proteome</keyword>
<dbReference type="OrthoDB" id="1354240at2"/>
<dbReference type="InterPro" id="IPR011990">
    <property type="entry name" value="TPR-like_helical_dom_sf"/>
</dbReference>
<protein>
    <recommendedName>
        <fullName evidence="3">Tetratricopeptide repeat family protein</fullName>
    </recommendedName>
</protein>
<dbReference type="InterPro" id="IPR019734">
    <property type="entry name" value="TPR_rpt"/>
</dbReference>
<dbReference type="RefSeq" id="WP_011964395.1">
    <property type="nucleotide sequence ID" value="NC_009613.3"/>
</dbReference>
<dbReference type="EnsemblBacteria" id="CAL44361">
    <property type="protein sequence ID" value="CAL44361"/>
    <property type="gene ID" value="FP2306"/>
</dbReference>
<dbReference type="HOGENOM" id="CLU_551807_0_0_10"/>
<evidence type="ECO:0008006" key="3">
    <source>
        <dbReference type="Google" id="ProtNLM"/>
    </source>
</evidence>